<evidence type="ECO:0000256" key="1">
    <source>
        <dbReference type="SAM" id="MobiDB-lite"/>
    </source>
</evidence>
<feature type="region of interest" description="Disordered" evidence="1">
    <location>
        <begin position="475"/>
        <end position="503"/>
    </location>
</feature>
<dbReference type="Proteomes" id="UP000800036">
    <property type="component" value="Unassembled WGS sequence"/>
</dbReference>
<evidence type="ECO:0000313" key="4">
    <source>
        <dbReference type="Proteomes" id="UP000800036"/>
    </source>
</evidence>
<feature type="compositionally biased region" description="Low complexity" evidence="1">
    <location>
        <begin position="475"/>
        <end position="496"/>
    </location>
</feature>
<feature type="signal peptide" evidence="2">
    <location>
        <begin position="1"/>
        <end position="22"/>
    </location>
</feature>
<keyword evidence="2" id="KW-0732">Signal</keyword>
<evidence type="ECO:0000256" key="2">
    <source>
        <dbReference type="SAM" id="SignalP"/>
    </source>
</evidence>
<sequence length="529" mass="53822">MEQTMTVQVVMLLLSFSMATNAQTLGVTSTVAIPSIPLELLPTIPPTTTGRVPLQPGKFSPCWGTTITNSITWDVFTTTFTNITVIPHVTPFADGTNVTSYETLAPQGPAPTHFLSTTMADGSVCVVPTPCVEKLAQGCGSLRERQLFVGLDSTGSAGSTPFTNPSTYITATSIIDTAYTAPPRIEPRVDPTSTSISEGKQPSVPPKPSAPQPPPSPTSTQDTPSDNGNNGGPGPVASPTRVQSQSSVRIVPPVKPSEATISAIEANFPGNSRPVSETVPVFTLPSLPGPTRLPNGFSILPSQPGVVLPNGETLQPGSATTVGGVEVSLAPSESFIAIGNQGTIPIGSTPTALPNGFSILPSGSGVVLPNGQTLEPGAATIINGIPVSLSPSESFIAVEGSKTIPLVPAVTNGVVLPNGQTLQPGVLTTILGVPVSLSPDETAVVIDDSTIALASTAKGGIGSYVWSGIGAEATASAGSDGDDTPSSSTSGDATSPQESDFPGGASMNICEPAMFLVVLVGLVQLWFWP</sequence>
<feature type="region of interest" description="Disordered" evidence="1">
    <location>
        <begin position="180"/>
        <end position="254"/>
    </location>
</feature>
<protein>
    <submittedName>
        <fullName evidence="3">Uncharacterized protein</fullName>
    </submittedName>
</protein>
<feature type="compositionally biased region" description="Pro residues" evidence="1">
    <location>
        <begin position="203"/>
        <end position="217"/>
    </location>
</feature>
<evidence type="ECO:0000313" key="3">
    <source>
        <dbReference type="EMBL" id="KAF1976708.1"/>
    </source>
</evidence>
<organism evidence="3 4">
    <name type="scientific">Bimuria novae-zelandiae CBS 107.79</name>
    <dbReference type="NCBI Taxonomy" id="1447943"/>
    <lineage>
        <taxon>Eukaryota</taxon>
        <taxon>Fungi</taxon>
        <taxon>Dikarya</taxon>
        <taxon>Ascomycota</taxon>
        <taxon>Pezizomycotina</taxon>
        <taxon>Dothideomycetes</taxon>
        <taxon>Pleosporomycetidae</taxon>
        <taxon>Pleosporales</taxon>
        <taxon>Massarineae</taxon>
        <taxon>Didymosphaeriaceae</taxon>
        <taxon>Bimuria</taxon>
    </lineage>
</organism>
<feature type="compositionally biased region" description="Low complexity" evidence="1">
    <location>
        <begin position="218"/>
        <end position="228"/>
    </location>
</feature>
<proteinExistence type="predicted"/>
<dbReference type="EMBL" id="ML976666">
    <property type="protein sequence ID" value="KAF1976708.1"/>
    <property type="molecule type" value="Genomic_DNA"/>
</dbReference>
<feature type="chain" id="PRO_5025479965" evidence="2">
    <location>
        <begin position="23"/>
        <end position="529"/>
    </location>
</feature>
<reference evidence="3" key="1">
    <citation type="journal article" date="2020" name="Stud. Mycol.">
        <title>101 Dothideomycetes genomes: a test case for predicting lifestyles and emergence of pathogens.</title>
        <authorList>
            <person name="Haridas S."/>
            <person name="Albert R."/>
            <person name="Binder M."/>
            <person name="Bloem J."/>
            <person name="Labutti K."/>
            <person name="Salamov A."/>
            <person name="Andreopoulos B."/>
            <person name="Baker S."/>
            <person name="Barry K."/>
            <person name="Bills G."/>
            <person name="Bluhm B."/>
            <person name="Cannon C."/>
            <person name="Castanera R."/>
            <person name="Culley D."/>
            <person name="Daum C."/>
            <person name="Ezra D."/>
            <person name="Gonzalez J."/>
            <person name="Henrissat B."/>
            <person name="Kuo A."/>
            <person name="Liang C."/>
            <person name="Lipzen A."/>
            <person name="Lutzoni F."/>
            <person name="Magnuson J."/>
            <person name="Mondo S."/>
            <person name="Nolan M."/>
            <person name="Ohm R."/>
            <person name="Pangilinan J."/>
            <person name="Park H.-J."/>
            <person name="Ramirez L."/>
            <person name="Alfaro M."/>
            <person name="Sun H."/>
            <person name="Tritt A."/>
            <person name="Yoshinaga Y."/>
            <person name="Zwiers L.-H."/>
            <person name="Turgeon B."/>
            <person name="Goodwin S."/>
            <person name="Spatafora J."/>
            <person name="Crous P."/>
            <person name="Grigoriev I."/>
        </authorList>
    </citation>
    <scope>NUCLEOTIDE SEQUENCE</scope>
    <source>
        <strain evidence="3">CBS 107.79</strain>
    </source>
</reference>
<feature type="compositionally biased region" description="Polar residues" evidence="1">
    <location>
        <begin position="191"/>
        <end position="200"/>
    </location>
</feature>
<keyword evidence="4" id="KW-1185">Reference proteome</keyword>
<name>A0A6A5VJ58_9PLEO</name>
<dbReference type="AlphaFoldDB" id="A0A6A5VJ58"/>
<gene>
    <name evidence="3" type="ORF">BU23DRAFT_528462</name>
</gene>
<dbReference type="OrthoDB" id="3693107at2759"/>
<accession>A0A6A5VJ58</accession>